<evidence type="ECO:0000256" key="5">
    <source>
        <dbReference type="ARBA" id="ARBA00022840"/>
    </source>
</evidence>
<dbReference type="InterPro" id="IPR006204">
    <property type="entry name" value="GHMP_kinase_N_dom"/>
</dbReference>
<evidence type="ECO:0000313" key="9">
    <source>
        <dbReference type="Proteomes" id="UP001459277"/>
    </source>
</evidence>
<proteinExistence type="predicted"/>
<dbReference type="PANTHER" id="PTHR20861">
    <property type="entry name" value="HOMOSERINE/4-DIPHOSPHOCYTIDYL-2-C-METHYL-D-ERYTHRITOL KINASE"/>
    <property type="match status" value="1"/>
</dbReference>
<keyword evidence="1" id="KW-0028">Amino-acid biosynthesis</keyword>
<keyword evidence="9" id="KW-1185">Reference proteome</keyword>
<keyword evidence="5" id="KW-0067">ATP-binding</keyword>
<sequence length="105" mass="10692">MALVTSSPSPLTPPSIPARSPSPISPATLAPSSAVTLFGIAPALPPSSAASAATTTVAVNEIFGGKLDFEELILAGLKSEEKVSGYHADYVGPTGNLRLYFEFGC</sequence>
<dbReference type="InterPro" id="IPR014721">
    <property type="entry name" value="Ribsml_uS5_D2-typ_fold_subgr"/>
</dbReference>
<name>A0AAW2DMZ2_9ROSI</name>
<dbReference type="AlphaFoldDB" id="A0AAW2DMZ2"/>
<feature type="region of interest" description="Disordered" evidence="6">
    <location>
        <begin position="1"/>
        <end position="24"/>
    </location>
</feature>
<evidence type="ECO:0000256" key="6">
    <source>
        <dbReference type="SAM" id="MobiDB-lite"/>
    </source>
</evidence>
<comment type="caution">
    <text evidence="8">The sequence shown here is derived from an EMBL/GenBank/DDBJ whole genome shotgun (WGS) entry which is preliminary data.</text>
</comment>
<dbReference type="Pfam" id="PF00288">
    <property type="entry name" value="GHMP_kinases_N"/>
    <property type="match status" value="1"/>
</dbReference>
<dbReference type="Proteomes" id="UP001459277">
    <property type="component" value="Unassembled WGS sequence"/>
</dbReference>
<dbReference type="GO" id="GO:0005524">
    <property type="term" value="F:ATP binding"/>
    <property type="evidence" value="ECO:0007669"/>
    <property type="project" value="UniProtKB-KW"/>
</dbReference>
<evidence type="ECO:0000313" key="8">
    <source>
        <dbReference type="EMBL" id="KAL0010958.1"/>
    </source>
</evidence>
<accession>A0AAW2DMZ2</accession>
<evidence type="ECO:0000256" key="1">
    <source>
        <dbReference type="ARBA" id="ARBA00022605"/>
    </source>
</evidence>
<dbReference type="InterPro" id="IPR020568">
    <property type="entry name" value="Ribosomal_Su5_D2-typ_SF"/>
</dbReference>
<feature type="domain" description="GHMP kinase N-terminal" evidence="7">
    <location>
        <begin position="47"/>
        <end position="85"/>
    </location>
</feature>
<evidence type="ECO:0000259" key="7">
    <source>
        <dbReference type="Pfam" id="PF00288"/>
    </source>
</evidence>
<dbReference type="GO" id="GO:0008652">
    <property type="term" value="P:amino acid biosynthetic process"/>
    <property type="evidence" value="ECO:0007669"/>
    <property type="project" value="UniProtKB-KW"/>
</dbReference>
<dbReference type="GO" id="GO:0016301">
    <property type="term" value="F:kinase activity"/>
    <property type="evidence" value="ECO:0007669"/>
    <property type="project" value="UniProtKB-KW"/>
</dbReference>
<evidence type="ECO:0000256" key="3">
    <source>
        <dbReference type="ARBA" id="ARBA00022741"/>
    </source>
</evidence>
<dbReference type="SUPFAM" id="SSF54211">
    <property type="entry name" value="Ribosomal protein S5 domain 2-like"/>
    <property type="match status" value="1"/>
</dbReference>
<dbReference type="Gene3D" id="3.30.230.10">
    <property type="match status" value="1"/>
</dbReference>
<evidence type="ECO:0000256" key="2">
    <source>
        <dbReference type="ARBA" id="ARBA00022679"/>
    </source>
</evidence>
<protein>
    <recommendedName>
        <fullName evidence="7">GHMP kinase N-terminal domain-containing protein</fullName>
    </recommendedName>
</protein>
<keyword evidence="3" id="KW-0547">Nucleotide-binding</keyword>
<organism evidence="8 9">
    <name type="scientific">Lithocarpus litseifolius</name>
    <dbReference type="NCBI Taxonomy" id="425828"/>
    <lineage>
        <taxon>Eukaryota</taxon>
        <taxon>Viridiplantae</taxon>
        <taxon>Streptophyta</taxon>
        <taxon>Embryophyta</taxon>
        <taxon>Tracheophyta</taxon>
        <taxon>Spermatophyta</taxon>
        <taxon>Magnoliopsida</taxon>
        <taxon>eudicotyledons</taxon>
        <taxon>Gunneridae</taxon>
        <taxon>Pentapetalae</taxon>
        <taxon>rosids</taxon>
        <taxon>fabids</taxon>
        <taxon>Fagales</taxon>
        <taxon>Fagaceae</taxon>
        <taxon>Lithocarpus</taxon>
    </lineage>
</organism>
<dbReference type="EMBL" id="JAZDWU010000002">
    <property type="protein sequence ID" value="KAL0010958.1"/>
    <property type="molecule type" value="Genomic_DNA"/>
</dbReference>
<gene>
    <name evidence="8" type="ORF">SO802_006066</name>
</gene>
<reference evidence="8 9" key="1">
    <citation type="submission" date="2024-01" db="EMBL/GenBank/DDBJ databases">
        <title>A telomere-to-telomere, gap-free genome of sweet tea (Lithocarpus litseifolius).</title>
        <authorList>
            <person name="Zhou J."/>
        </authorList>
    </citation>
    <scope>NUCLEOTIDE SEQUENCE [LARGE SCALE GENOMIC DNA]</scope>
    <source>
        <strain evidence="8">Zhou-2022a</strain>
        <tissue evidence="8">Leaf</tissue>
    </source>
</reference>
<dbReference type="PANTHER" id="PTHR20861:SF1">
    <property type="entry name" value="HOMOSERINE KINASE"/>
    <property type="match status" value="1"/>
</dbReference>
<keyword evidence="2" id="KW-0808">Transferase</keyword>
<evidence type="ECO:0000256" key="4">
    <source>
        <dbReference type="ARBA" id="ARBA00022777"/>
    </source>
</evidence>
<keyword evidence="4" id="KW-0418">Kinase</keyword>